<evidence type="ECO:0000313" key="2">
    <source>
        <dbReference type="Proteomes" id="UP000823775"/>
    </source>
</evidence>
<accession>A0ABS8SGP9</accession>
<comment type="caution">
    <text evidence="1">The sequence shown here is derived from an EMBL/GenBank/DDBJ whole genome shotgun (WGS) entry which is preliminary data.</text>
</comment>
<proteinExistence type="predicted"/>
<reference evidence="1 2" key="1">
    <citation type="journal article" date="2021" name="BMC Genomics">
        <title>Datura genome reveals duplications of psychoactive alkaloid biosynthetic genes and high mutation rate following tissue culture.</title>
        <authorList>
            <person name="Rajewski A."/>
            <person name="Carter-House D."/>
            <person name="Stajich J."/>
            <person name="Litt A."/>
        </authorList>
    </citation>
    <scope>NUCLEOTIDE SEQUENCE [LARGE SCALE GENOMIC DNA]</scope>
    <source>
        <strain evidence="1">AR-01</strain>
    </source>
</reference>
<sequence length="163" mass="17966">MEEPAPAIVILDENSNESGGKLVLADSRSLEPPFLSRRDFGLGYSLSLRTETRGIDWWMMDNVSTKCLLNNCAYAMYKEALALVRDQSSLAETLAHKASKLEMLNTDGEVVVWDPNEGKVKTVDETKGKSGIEFFTQPLLSLEASGSDISFIDKMRSSGLPDD</sequence>
<evidence type="ECO:0000313" key="1">
    <source>
        <dbReference type="EMBL" id="MCD7458093.1"/>
    </source>
</evidence>
<gene>
    <name evidence="1" type="ORF">HAX54_037140</name>
</gene>
<name>A0ABS8SGP9_DATST</name>
<dbReference type="Proteomes" id="UP000823775">
    <property type="component" value="Unassembled WGS sequence"/>
</dbReference>
<keyword evidence="2" id="KW-1185">Reference proteome</keyword>
<protein>
    <submittedName>
        <fullName evidence="1">Uncharacterized protein</fullName>
    </submittedName>
</protein>
<dbReference type="EMBL" id="JACEIK010000495">
    <property type="protein sequence ID" value="MCD7458093.1"/>
    <property type="molecule type" value="Genomic_DNA"/>
</dbReference>
<organism evidence="1 2">
    <name type="scientific">Datura stramonium</name>
    <name type="common">Jimsonweed</name>
    <name type="synonym">Common thornapple</name>
    <dbReference type="NCBI Taxonomy" id="4076"/>
    <lineage>
        <taxon>Eukaryota</taxon>
        <taxon>Viridiplantae</taxon>
        <taxon>Streptophyta</taxon>
        <taxon>Embryophyta</taxon>
        <taxon>Tracheophyta</taxon>
        <taxon>Spermatophyta</taxon>
        <taxon>Magnoliopsida</taxon>
        <taxon>eudicotyledons</taxon>
        <taxon>Gunneridae</taxon>
        <taxon>Pentapetalae</taxon>
        <taxon>asterids</taxon>
        <taxon>lamiids</taxon>
        <taxon>Solanales</taxon>
        <taxon>Solanaceae</taxon>
        <taxon>Solanoideae</taxon>
        <taxon>Datureae</taxon>
        <taxon>Datura</taxon>
    </lineage>
</organism>